<accession>A0A0V0RC88</accession>
<keyword evidence="2" id="KW-1185">Reference proteome</keyword>
<dbReference type="EMBL" id="JYDL01000852">
    <property type="protein sequence ID" value="KRX12079.1"/>
    <property type="molecule type" value="Genomic_DNA"/>
</dbReference>
<name>A0A0V0RC88_9BILA</name>
<dbReference type="AlphaFoldDB" id="A0A0V0RC88"/>
<proteinExistence type="predicted"/>
<gene>
    <name evidence="1" type="ORF">T07_14051</name>
</gene>
<dbReference type="Proteomes" id="UP000054630">
    <property type="component" value="Unassembled WGS sequence"/>
</dbReference>
<comment type="caution">
    <text evidence="1">The sequence shown here is derived from an EMBL/GenBank/DDBJ whole genome shotgun (WGS) entry which is preliminary data.</text>
</comment>
<evidence type="ECO:0000313" key="1">
    <source>
        <dbReference type="EMBL" id="KRX12079.1"/>
    </source>
</evidence>
<sequence length="36" mass="4228">MEYEKKPLQCLSVMRLNRSSSYHSLRLTNNTSLIIT</sequence>
<reference evidence="1 2" key="1">
    <citation type="submission" date="2015-01" db="EMBL/GenBank/DDBJ databases">
        <title>Evolution of Trichinella species and genotypes.</title>
        <authorList>
            <person name="Korhonen P.K."/>
            <person name="Edoardo P."/>
            <person name="Giuseppe L.R."/>
            <person name="Gasser R.B."/>
        </authorList>
    </citation>
    <scope>NUCLEOTIDE SEQUENCE [LARGE SCALE GENOMIC DNA]</scope>
    <source>
        <strain evidence="1">ISS37</strain>
    </source>
</reference>
<evidence type="ECO:0000313" key="2">
    <source>
        <dbReference type="Proteomes" id="UP000054630"/>
    </source>
</evidence>
<organism evidence="1 2">
    <name type="scientific">Trichinella nelsoni</name>
    <dbReference type="NCBI Taxonomy" id="6336"/>
    <lineage>
        <taxon>Eukaryota</taxon>
        <taxon>Metazoa</taxon>
        <taxon>Ecdysozoa</taxon>
        <taxon>Nematoda</taxon>
        <taxon>Enoplea</taxon>
        <taxon>Dorylaimia</taxon>
        <taxon>Trichinellida</taxon>
        <taxon>Trichinellidae</taxon>
        <taxon>Trichinella</taxon>
    </lineage>
</organism>
<protein>
    <submittedName>
        <fullName evidence="1">Uncharacterized protein</fullName>
    </submittedName>
</protein>